<name>A0A8S3X855_PARAO</name>
<evidence type="ECO:0000313" key="2">
    <source>
        <dbReference type="EMBL" id="CAG5006391.1"/>
    </source>
</evidence>
<dbReference type="PANTHER" id="PTHR10773:SF19">
    <property type="match status" value="1"/>
</dbReference>
<feature type="compositionally biased region" description="Polar residues" evidence="1">
    <location>
        <begin position="19"/>
        <end position="29"/>
    </location>
</feature>
<comment type="caution">
    <text evidence="2">The sequence shown here is derived from an EMBL/GenBank/DDBJ whole genome shotgun (WGS) entry which is preliminary data.</text>
</comment>
<dbReference type="AlphaFoldDB" id="A0A8S3X855"/>
<reference evidence="2" key="1">
    <citation type="submission" date="2021-04" db="EMBL/GenBank/DDBJ databases">
        <authorList>
            <person name="Tunstrom K."/>
        </authorList>
    </citation>
    <scope>NUCLEOTIDE SEQUENCE</scope>
</reference>
<dbReference type="PANTHER" id="PTHR10773">
    <property type="entry name" value="DNA-DIRECTED RNA POLYMERASES I, II, AND III SUBUNIT RPABC2"/>
    <property type="match status" value="1"/>
</dbReference>
<feature type="region of interest" description="Disordered" evidence="1">
    <location>
        <begin position="19"/>
        <end position="42"/>
    </location>
</feature>
<proteinExistence type="predicted"/>
<feature type="region of interest" description="Disordered" evidence="1">
    <location>
        <begin position="123"/>
        <end position="156"/>
    </location>
</feature>
<sequence length="353" mass="40515">MKRSENILNLALSLSGIPTDQEVASTSSKANDHATQKVIPPQDNSYFIERGEDLLSFKNSMRENALVNYYPDSFTSSSRKEPFSPDFSEYIPSDQDVSKNSSQHSSEHNIPLQEIPTATNISENISTPEGTARKVKRNVPKKTNPGRNRGHNRENWKRNLIGHSQSEGDAMHALIERRKKNQIIFVPEQWITLIRCAKTTGTPYDVTELDQNLILDYKSLLKKKLNWDWNSTGEKMSWTKIKHIKIENENPDLIYFQYDYLSDQYLSINLAVKPTTRITRTKRAQESIQCEQSNDGERIPLLYNKVLPISTAKYKDLVSLCKCKAIPDIYHNFYFNLPHSTQLAEDNGSDDEN</sequence>
<feature type="region of interest" description="Disordered" evidence="1">
    <location>
        <begin position="72"/>
        <end position="110"/>
    </location>
</feature>
<protein>
    <submittedName>
        <fullName evidence="2">(apollo) hypothetical protein</fullName>
    </submittedName>
</protein>
<dbReference type="EMBL" id="CAJQZP010000980">
    <property type="protein sequence ID" value="CAG5006391.1"/>
    <property type="molecule type" value="Genomic_DNA"/>
</dbReference>
<dbReference type="OrthoDB" id="6136790at2759"/>
<dbReference type="Proteomes" id="UP000691718">
    <property type="component" value="Unassembled WGS sequence"/>
</dbReference>
<accession>A0A8S3X855</accession>
<gene>
    <name evidence="2" type="ORF">PAPOLLO_LOCUS14740</name>
</gene>
<evidence type="ECO:0000256" key="1">
    <source>
        <dbReference type="SAM" id="MobiDB-lite"/>
    </source>
</evidence>
<keyword evidence="3" id="KW-1185">Reference proteome</keyword>
<evidence type="ECO:0000313" key="3">
    <source>
        <dbReference type="Proteomes" id="UP000691718"/>
    </source>
</evidence>
<organism evidence="2 3">
    <name type="scientific">Parnassius apollo</name>
    <name type="common">Apollo butterfly</name>
    <name type="synonym">Papilio apollo</name>
    <dbReference type="NCBI Taxonomy" id="110799"/>
    <lineage>
        <taxon>Eukaryota</taxon>
        <taxon>Metazoa</taxon>
        <taxon>Ecdysozoa</taxon>
        <taxon>Arthropoda</taxon>
        <taxon>Hexapoda</taxon>
        <taxon>Insecta</taxon>
        <taxon>Pterygota</taxon>
        <taxon>Neoptera</taxon>
        <taxon>Endopterygota</taxon>
        <taxon>Lepidoptera</taxon>
        <taxon>Glossata</taxon>
        <taxon>Ditrysia</taxon>
        <taxon>Papilionoidea</taxon>
        <taxon>Papilionidae</taxon>
        <taxon>Parnassiinae</taxon>
        <taxon>Parnassini</taxon>
        <taxon>Parnassius</taxon>
        <taxon>Parnassius</taxon>
    </lineage>
</organism>